<accession>A0A484LCJ9</accession>
<protein>
    <submittedName>
        <fullName evidence="1">Uncharacterized protein</fullName>
    </submittedName>
</protein>
<gene>
    <name evidence="1" type="ORF">CCAM_LOCUS15810</name>
</gene>
<proteinExistence type="predicted"/>
<keyword evidence="2" id="KW-1185">Reference proteome</keyword>
<sequence>MQQSSAACLPPNAAVRLPPLMQQPFAATNLGSNVIKCIKKAITQLGLWVNWDCAGVILTLNAGATLMGQVGEMEPNIPSFALNSSTSLKRELEKQI</sequence>
<dbReference type="AlphaFoldDB" id="A0A484LCJ9"/>
<evidence type="ECO:0000313" key="1">
    <source>
        <dbReference type="EMBL" id="VFQ74034.1"/>
    </source>
</evidence>
<evidence type="ECO:0000313" key="2">
    <source>
        <dbReference type="Proteomes" id="UP000595140"/>
    </source>
</evidence>
<organism evidence="1 2">
    <name type="scientific">Cuscuta campestris</name>
    <dbReference type="NCBI Taxonomy" id="132261"/>
    <lineage>
        <taxon>Eukaryota</taxon>
        <taxon>Viridiplantae</taxon>
        <taxon>Streptophyta</taxon>
        <taxon>Embryophyta</taxon>
        <taxon>Tracheophyta</taxon>
        <taxon>Spermatophyta</taxon>
        <taxon>Magnoliopsida</taxon>
        <taxon>eudicotyledons</taxon>
        <taxon>Gunneridae</taxon>
        <taxon>Pentapetalae</taxon>
        <taxon>asterids</taxon>
        <taxon>lamiids</taxon>
        <taxon>Solanales</taxon>
        <taxon>Convolvulaceae</taxon>
        <taxon>Cuscuteae</taxon>
        <taxon>Cuscuta</taxon>
        <taxon>Cuscuta subgen. Grammica</taxon>
        <taxon>Cuscuta sect. Cleistogrammica</taxon>
    </lineage>
</organism>
<dbReference type="EMBL" id="OOIL02001315">
    <property type="protein sequence ID" value="VFQ74034.1"/>
    <property type="molecule type" value="Genomic_DNA"/>
</dbReference>
<name>A0A484LCJ9_9ASTE</name>
<reference evidence="1 2" key="1">
    <citation type="submission" date="2018-04" db="EMBL/GenBank/DDBJ databases">
        <authorList>
            <person name="Vogel A."/>
        </authorList>
    </citation>
    <scope>NUCLEOTIDE SEQUENCE [LARGE SCALE GENOMIC DNA]</scope>
</reference>
<dbReference type="Proteomes" id="UP000595140">
    <property type="component" value="Unassembled WGS sequence"/>
</dbReference>